<dbReference type="EnsemblBacteria" id="BAA10879">
    <property type="protein sequence ID" value="BAA10879"/>
    <property type="gene ID" value="BAA10879"/>
</dbReference>
<accession>Q55520</accession>
<organism evidence="2 3">
    <name type="scientific">Synechocystis sp. (strain ATCC 27184 / PCC 6803 / Kazusa)</name>
    <dbReference type="NCBI Taxonomy" id="1111708"/>
    <lineage>
        <taxon>Bacteria</taxon>
        <taxon>Bacillati</taxon>
        <taxon>Cyanobacteriota</taxon>
        <taxon>Cyanophyceae</taxon>
        <taxon>Synechococcales</taxon>
        <taxon>Merismopediaceae</taxon>
        <taxon>Synechocystis</taxon>
    </lineage>
</organism>
<dbReference type="PhylomeDB" id="Q55520"/>
<name>Q55520_SYNY3</name>
<comment type="similarity">
    <text evidence="1">Belongs to the phD/YefM antitoxin family.</text>
</comment>
<dbReference type="PANTHER" id="PTHR35377">
    <property type="entry name" value="ANTITOXIN VAPB49-RELATED-RELATED"/>
    <property type="match status" value="1"/>
</dbReference>
<dbReference type="eggNOG" id="COG4118">
    <property type="taxonomic scope" value="Bacteria"/>
</dbReference>
<reference evidence="2 3" key="1">
    <citation type="journal article" date="1995" name="DNA Res.">
        <title>Sequence analysis of the genome of the unicellular cyanobacterium Synechocystis sp. strain PCC6803. I. Sequence features in the 1 Mb region from map positions 64% to 92% of the genome.</title>
        <authorList>
            <person name="Kaneko T."/>
            <person name="Tanaka A."/>
            <person name="Sato S."/>
            <person name="Kotani H."/>
            <person name="Sazuka T."/>
            <person name="Miyajima N."/>
            <person name="Sugiura M."/>
            <person name="Tabata S."/>
        </authorList>
    </citation>
    <scope>NUCLEOTIDE SEQUENCE [LARGE SCALE GENOMIC DNA]</scope>
    <source>
        <strain evidence="3">ATCC 27184 / PCC 6803 / Kazusa</strain>
    </source>
</reference>
<evidence type="ECO:0000313" key="3">
    <source>
        <dbReference type="Proteomes" id="UP000001425"/>
    </source>
</evidence>
<dbReference type="EMBL" id="BA000022">
    <property type="protein sequence ID" value="BAA10879.1"/>
    <property type="molecule type" value="Genomic_DNA"/>
</dbReference>
<evidence type="ECO:0000313" key="2">
    <source>
        <dbReference type="EMBL" id="BAA10879.1"/>
    </source>
</evidence>
<dbReference type="InParanoid" id="Q55520"/>
<reference evidence="2 3" key="2">
    <citation type="journal article" date="1996" name="DNA Res.">
        <title>Sequence analysis of the genome of the unicellular cyanobacterium Synechocystis sp. strain PCC6803. II. Sequence determination of the entire genome and assignment of potential protein-coding regions.</title>
        <authorList>
            <person name="Kaneko T."/>
            <person name="Sato S."/>
            <person name="Kotani H."/>
            <person name="Tanaka A."/>
            <person name="Asamizu E."/>
            <person name="Nakamura Y."/>
            <person name="Miyajima N."/>
            <person name="Hirosawa M."/>
            <person name="Sugiura M."/>
            <person name="Sasamoto S."/>
            <person name="Kimura T."/>
            <person name="Hosouchi T."/>
            <person name="Matsuno A."/>
            <person name="Muraki A."/>
            <person name="Nakazaki N."/>
            <person name="Naruo K."/>
            <person name="Okumura S."/>
            <person name="Shimpo S."/>
            <person name="Takeuchi C."/>
            <person name="Wada T."/>
            <person name="Watanabe A."/>
            <person name="Yamada M."/>
            <person name="Yasuda M."/>
            <person name="Tabata S."/>
        </authorList>
    </citation>
    <scope>NUCLEOTIDE SEQUENCE [LARGE SCALE GENOMIC DNA]</scope>
    <source>
        <strain evidence="3">ATCC 27184 / PCC 6803 / Kazusa</strain>
    </source>
</reference>
<dbReference type="SUPFAM" id="SSF143120">
    <property type="entry name" value="YefM-like"/>
    <property type="match status" value="1"/>
</dbReference>
<gene>
    <name evidence="2" type="ordered locus">ssl1004</name>
</gene>
<evidence type="ECO:0000256" key="1">
    <source>
        <dbReference type="ARBA" id="ARBA00009981"/>
    </source>
</evidence>
<dbReference type="PANTHER" id="PTHR35377:SF7">
    <property type="entry name" value="SSL1004 PROTEIN"/>
    <property type="match status" value="1"/>
</dbReference>
<dbReference type="IntAct" id="Q55520">
    <property type="interactions" value="1"/>
</dbReference>
<dbReference type="Proteomes" id="UP000001425">
    <property type="component" value="Chromosome"/>
</dbReference>
<sequence length="92" mass="10085">MIGVSVNPEKLGSTMETVNVDQIEINLPELLYSIKPGEEVIVADQGIPIAKLVPLQRQKSVDRCSSLGVDRGLFVVPDDFNDPLPNDIWPLS</sequence>
<dbReference type="InterPro" id="IPR036165">
    <property type="entry name" value="YefM-like_sf"/>
</dbReference>
<dbReference type="STRING" id="1148.gene:10500385"/>
<dbReference type="InterPro" id="IPR051416">
    <property type="entry name" value="phD-YefM_TA_antitoxins"/>
</dbReference>
<proteinExistence type="inferred from homology"/>
<dbReference type="PIR" id="S76032">
    <property type="entry name" value="S76032"/>
</dbReference>
<dbReference type="KEGG" id="syn:ssl1004"/>
<dbReference type="PaxDb" id="1148-1001389"/>
<protein>
    <submittedName>
        <fullName evidence="2">Ssl1004 protein</fullName>
    </submittedName>
</protein>
<dbReference type="AlphaFoldDB" id="Q55520"/>
<keyword evidence="3" id="KW-1185">Reference proteome</keyword>